<sequence length="124" mass="14611">MKYRREDSFRYEFAEPLDGHFKLVKIEDHDVESSEGQLSILDISPGGMKIETTFELPDPKKINIFLEIEFTLQENELILRGEVVWKTILSNSYEYGIDFTSPENERQQMLTDLKGYVRDRRTDS</sequence>
<dbReference type="AlphaFoldDB" id="A0A562QMG1"/>
<evidence type="ECO:0000259" key="1">
    <source>
        <dbReference type="Pfam" id="PF07238"/>
    </source>
</evidence>
<keyword evidence="3" id="KW-1185">Reference proteome</keyword>
<comment type="caution">
    <text evidence="2">The sequence shown here is derived from an EMBL/GenBank/DDBJ whole genome shotgun (WGS) entry which is preliminary data.</text>
</comment>
<name>A0A562QMG1_9BACI</name>
<accession>A0A562QMG1</accession>
<dbReference type="Gene3D" id="2.40.10.220">
    <property type="entry name" value="predicted glycosyltransferase like domains"/>
    <property type="match status" value="1"/>
</dbReference>
<dbReference type="InterPro" id="IPR009875">
    <property type="entry name" value="PilZ_domain"/>
</dbReference>
<dbReference type="SUPFAM" id="SSF141371">
    <property type="entry name" value="PilZ domain-like"/>
    <property type="match status" value="1"/>
</dbReference>
<evidence type="ECO:0000313" key="2">
    <source>
        <dbReference type="EMBL" id="TWI57863.1"/>
    </source>
</evidence>
<dbReference type="OrthoDB" id="2354159at2"/>
<evidence type="ECO:0000313" key="3">
    <source>
        <dbReference type="Proteomes" id="UP000315711"/>
    </source>
</evidence>
<protein>
    <submittedName>
        <fullName evidence="2">PilZ domain-containing protein</fullName>
    </submittedName>
</protein>
<dbReference type="RefSeq" id="WP_144449556.1">
    <property type="nucleotide sequence ID" value="NZ_VLKZ01000003.1"/>
</dbReference>
<dbReference type="Proteomes" id="UP000315711">
    <property type="component" value="Unassembled WGS sequence"/>
</dbReference>
<dbReference type="EMBL" id="VLKZ01000003">
    <property type="protein sequence ID" value="TWI57863.1"/>
    <property type="molecule type" value="Genomic_DNA"/>
</dbReference>
<proteinExistence type="predicted"/>
<dbReference type="Pfam" id="PF07238">
    <property type="entry name" value="PilZ"/>
    <property type="match status" value="1"/>
</dbReference>
<dbReference type="GO" id="GO:0035438">
    <property type="term" value="F:cyclic-di-GMP binding"/>
    <property type="evidence" value="ECO:0007669"/>
    <property type="project" value="InterPro"/>
</dbReference>
<feature type="domain" description="PilZ" evidence="1">
    <location>
        <begin position="37"/>
        <end position="112"/>
    </location>
</feature>
<organism evidence="2 3">
    <name type="scientific">Halalkalibacter nanhaiisediminis</name>
    <dbReference type="NCBI Taxonomy" id="688079"/>
    <lineage>
        <taxon>Bacteria</taxon>
        <taxon>Bacillati</taxon>
        <taxon>Bacillota</taxon>
        <taxon>Bacilli</taxon>
        <taxon>Bacillales</taxon>
        <taxon>Bacillaceae</taxon>
        <taxon>Halalkalibacter</taxon>
    </lineage>
</organism>
<gene>
    <name evidence="2" type="ORF">IQ10_01192</name>
</gene>
<reference evidence="2 3" key="1">
    <citation type="journal article" date="2015" name="Stand. Genomic Sci.">
        <title>Genomic Encyclopedia of Bacterial and Archaeal Type Strains, Phase III: the genomes of soil and plant-associated and newly described type strains.</title>
        <authorList>
            <person name="Whitman W.B."/>
            <person name="Woyke T."/>
            <person name="Klenk H.P."/>
            <person name="Zhou Y."/>
            <person name="Lilburn T.G."/>
            <person name="Beck B.J."/>
            <person name="De Vos P."/>
            <person name="Vandamme P."/>
            <person name="Eisen J.A."/>
            <person name="Garrity G."/>
            <person name="Hugenholtz P."/>
            <person name="Kyrpides N.C."/>
        </authorList>
    </citation>
    <scope>NUCLEOTIDE SEQUENCE [LARGE SCALE GENOMIC DNA]</scope>
    <source>
        <strain evidence="2 3">CGMCC 1.10116</strain>
    </source>
</reference>